<evidence type="ECO:0000256" key="2">
    <source>
        <dbReference type="SAM" id="Phobius"/>
    </source>
</evidence>
<proteinExistence type="predicted"/>
<dbReference type="STRING" id="1123014.SAMN02745746_03856"/>
<keyword evidence="4" id="KW-1185">Reference proteome</keyword>
<keyword evidence="2" id="KW-1133">Transmembrane helix</keyword>
<feature type="coiled-coil region" evidence="1">
    <location>
        <begin position="85"/>
        <end position="126"/>
    </location>
</feature>
<evidence type="ECO:0000256" key="1">
    <source>
        <dbReference type="SAM" id="Coils"/>
    </source>
</evidence>
<keyword evidence="2" id="KW-0812">Transmembrane</keyword>
<protein>
    <recommendedName>
        <fullName evidence="5">DUF4337 domain-containing protein</fullName>
    </recommendedName>
</protein>
<accession>A0A1Y6CAB4</accession>
<organism evidence="3 4">
    <name type="scientific">Pseudogulbenkiania subflava DSM 22618</name>
    <dbReference type="NCBI Taxonomy" id="1123014"/>
    <lineage>
        <taxon>Bacteria</taxon>
        <taxon>Pseudomonadati</taxon>
        <taxon>Pseudomonadota</taxon>
        <taxon>Betaproteobacteria</taxon>
        <taxon>Neisseriales</taxon>
        <taxon>Chromobacteriaceae</taxon>
        <taxon>Pseudogulbenkiania</taxon>
    </lineage>
</organism>
<feature type="transmembrane region" description="Helical" evidence="2">
    <location>
        <begin position="156"/>
        <end position="177"/>
    </location>
</feature>
<dbReference type="RefSeq" id="WP_085277832.1">
    <property type="nucleotide sequence ID" value="NZ_FXAG01000031.1"/>
</dbReference>
<dbReference type="InterPro" id="IPR025570">
    <property type="entry name" value="DUF4337"/>
</dbReference>
<feature type="transmembrane region" description="Helical" evidence="2">
    <location>
        <begin position="130"/>
        <end position="150"/>
    </location>
</feature>
<feature type="transmembrane region" description="Helical" evidence="2">
    <location>
        <begin position="12"/>
        <end position="29"/>
    </location>
</feature>
<name>A0A1Y6CAB4_9NEIS</name>
<dbReference type="AlphaFoldDB" id="A0A1Y6CAB4"/>
<dbReference type="Pfam" id="PF14235">
    <property type="entry name" value="DUF4337"/>
    <property type="match status" value="1"/>
</dbReference>
<keyword evidence="1" id="KW-0175">Coiled coil</keyword>
<reference evidence="4" key="1">
    <citation type="submission" date="2017-04" db="EMBL/GenBank/DDBJ databases">
        <authorList>
            <person name="Varghese N."/>
            <person name="Submissions S."/>
        </authorList>
    </citation>
    <scope>NUCLEOTIDE SEQUENCE [LARGE SCALE GENOMIC DNA]</scope>
    <source>
        <strain evidence="4">DSM 22618</strain>
    </source>
</reference>
<sequence>MADEKKEPWLNYLALTTVILAVCATLSTFKGGSFSTRSVITQAQASDQWAYYQAKSIKSNLYEMERDRLQLALDNLPPQAEPTVRERYAKTLQQAAERAARYNQERKDIEQKARHLEAERDSAQRQGKPFGMAVIFLQVAILISSIAGLFKKKAVWLAALPVALLGLVFFVDGFFLFF</sequence>
<evidence type="ECO:0000313" key="4">
    <source>
        <dbReference type="Proteomes" id="UP000192920"/>
    </source>
</evidence>
<evidence type="ECO:0000313" key="3">
    <source>
        <dbReference type="EMBL" id="SMF54217.1"/>
    </source>
</evidence>
<evidence type="ECO:0008006" key="5">
    <source>
        <dbReference type="Google" id="ProtNLM"/>
    </source>
</evidence>
<dbReference type="EMBL" id="FXAG01000031">
    <property type="protein sequence ID" value="SMF54217.1"/>
    <property type="molecule type" value="Genomic_DNA"/>
</dbReference>
<keyword evidence="2" id="KW-0472">Membrane</keyword>
<gene>
    <name evidence="3" type="ORF">SAMN02745746_03856</name>
</gene>
<dbReference type="Proteomes" id="UP000192920">
    <property type="component" value="Unassembled WGS sequence"/>
</dbReference>